<dbReference type="Proteomes" id="UP000006727">
    <property type="component" value="Chromosome 4"/>
</dbReference>
<dbReference type="AlphaFoldDB" id="A0A2K1KM29"/>
<evidence type="ECO:0000256" key="1">
    <source>
        <dbReference type="SAM" id="MobiDB-lite"/>
    </source>
</evidence>
<accession>A0A2K1KM29</accession>
<name>A0A2K1KM29_PHYPA</name>
<reference evidence="3" key="3">
    <citation type="submission" date="2020-12" db="UniProtKB">
        <authorList>
            <consortium name="EnsemblPlants"/>
        </authorList>
    </citation>
    <scope>IDENTIFICATION</scope>
</reference>
<organism evidence="2">
    <name type="scientific">Physcomitrium patens</name>
    <name type="common">Spreading-leaved earth moss</name>
    <name type="synonym">Physcomitrella patens</name>
    <dbReference type="NCBI Taxonomy" id="3218"/>
    <lineage>
        <taxon>Eukaryota</taxon>
        <taxon>Viridiplantae</taxon>
        <taxon>Streptophyta</taxon>
        <taxon>Embryophyta</taxon>
        <taxon>Bryophyta</taxon>
        <taxon>Bryophytina</taxon>
        <taxon>Bryopsida</taxon>
        <taxon>Funariidae</taxon>
        <taxon>Funariales</taxon>
        <taxon>Funariaceae</taxon>
        <taxon>Physcomitrium</taxon>
    </lineage>
</organism>
<dbReference type="EMBL" id="ABEU02000004">
    <property type="protein sequence ID" value="PNR54831.1"/>
    <property type="molecule type" value="Genomic_DNA"/>
</dbReference>
<evidence type="ECO:0000313" key="3">
    <source>
        <dbReference type="EnsemblPlants" id="PAC:32919615.CDS.1"/>
    </source>
</evidence>
<proteinExistence type="predicted"/>
<evidence type="ECO:0000313" key="2">
    <source>
        <dbReference type="EMBL" id="PNR54831.1"/>
    </source>
</evidence>
<keyword evidence="4" id="KW-1185">Reference proteome</keyword>
<dbReference type="Gramene" id="Pp3c4_3610V3.1">
    <property type="protein sequence ID" value="PAC:32919615.CDS.1"/>
    <property type="gene ID" value="Pp3c4_3610"/>
</dbReference>
<dbReference type="EnsemblPlants" id="Pp3c4_3610V3.1">
    <property type="protein sequence ID" value="PAC:32919615.CDS.1"/>
    <property type="gene ID" value="Pp3c4_3610"/>
</dbReference>
<reference evidence="2 4" key="1">
    <citation type="journal article" date="2008" name="Science">
        <title>The Physcomitrella genome reveals evolutionary insights into the conquest of land by plants.</title>
        <authorList>
            <person name="Rensing S."/>
            <person name="Lang D."/>
            <person name="Zimmer A."/>
            <person name="Terry A."/>
            <person name="Salamov A."/>
            <person name="Shapiro H."/>
            <person name="Nishiyama T."/>
            <person name="Perroud P.-F."/>
            <person name="Lindquist E."/>
            <person name="Kamisugi Y."/>
            <person name="Tanahashi T."/>
            <person name="Sakakibara K."/>
            <person name="Fujita T."/>
            <person name="Oishi K."/>
            <person name="Shin-I T."/>
            <person name="Kuroki Y."/>
            <person name="Toyoda A."/>
            <person name="Suzuki Y."/>
            <person name="Hashimoto A."/>
            <person name="Yamaguchi K."/>
            <person name="Sugano A."/>
            <person name="Kohara Y."/>
            <person name="Fujiyama A."/>
            <person name="Anterola A."/>
            <person name="Aoki S."/>
            <person name="Ashton N."/>
            <person name="Barbazuk W.B."/>
            <person name="Barker E."/>
            <person name="Bennetzen J."/>
            <person name="Bezanilla M."/>
            <person name="Blankenship R."/>
            <person name="Cho S.H."/>
            <person name="Dutcher S."/>
            <person name="Estelle M."/>
            <person name="Fawcett J.A."/>
            <person name="Gundlach H."/>
            <person name="Hanada K."/>
            <person name="Heyl A."/>
            <person name="Hicks K.A."/>
            <person name="Hugh J."/>
            <person name="Lohr M."/>
            <person name="Mayer K."/>
            <person name="Melkozernov A."/>
            <person name="Murata T."/>
            <person name="Nelson D."/>
            <person name="Pils B."/>
            <person name="Prigge M."/>
            <person name="Reiss B."/>
            <person name="Renner T."/>
            <person name="Rombauts S."/>
            <person name="Rushton P."/>
            <person name="Sanderfoot A."/>
            <person name="Schween G."/>
            <person name="Shiu S.-H."/>
            <person name="Stueber K."/>
            <person name="Theodoulou F.L."/>
            <person name="Tu H."/>
            <person name="Van de Peer Y."/>
            <person name="Verrier P.J."/>
            <person name="Waters E."/>
            <person name="Wood A."/>
            <person name="Yang L."/>
            <person name="Cove D."/>
            <person name="Cuming A."/>
            <person name="Hasebe M."/>
            <person name="Lucas S."/>
            <person name="Mishler D.B."/>
            <person name="Reski R."/>
            <person name="Grigoriev I."/>
            <person name="Quatrano R.S."/>
            <person name="Boore J.L."/>
        </authorList>
    </citation>
    <scope>NUCLEOTIDE SEQUENCE [LARGE SCALE GENOMIC DNA]</scope>
    <source>
        <strain evidence="3 4">cv. Gransden 2004</strain>
    </source>
</reference>
<feature type="region of interest" description="Disordered" evidence="1">
    <location>
        <begin position="1"/>
        <end position="20"/>
    </location>
</feature>
<sequence>MNDADHRREIGDEPVLAGRHSARHREFHEWEGAHDPGCLEAVESHVLHTRRDAALRSNNQTLQVLET</sequence>
<feature type="compositionally biased region" description="Basic and acidic residues" evidence="1">
    <location>
        <begin position="1"/>
        <end position="11"/>
    </location>
</feature>
<evidence type="ECO:0000313" key="4">
    <source>
        <dbReference type="Proteomes" id="UP000006727"/>
    </source>
</evidence>
<reference evidence="2 4" key="2">
    <citation type="journal article" date="2018" name="Plant J.">
        <title>The Physcomitrella patens chromosome-scale assembly reveals moss genome structure and evolution.</title>
        <authorList>
            <person name="Lang D."/>
            <person name="Ullrich K.K."/>
            <person name="Murat F."/>
            <person name="Fuchs J."/>
            <person name="Jenkins J."/>
            <person name="Haas F.B."/>
            <person name="Piednoel M."/>
            <person name="Gundlach H."/>
            <person name="Van Bel M."/>
            <person name="Meyberg R."/>
            <person name="Vives C."/>
            <person name="Morata J."/>
            <person name="Symeonidi A."/>
            <person name="Hiss M."/>
            <person name="Muchero W."/>
            <person name="Kamisugi Y."/>
            <person name="Saleh O."/>
            <person name="Blanc G."/>
            <person name="Decker E.L."/>
            <person name="van Gessel N."/>
            <person name="Grimwood J."/>
            <person name="Hayes R.D."/>
            <person name="Graham S.W."/>
            <person name="Gunter L.E."/>
            <person name="McDaniel S.F."/>
            <person name="Hoernstein S.N.W."/>
            <person name="Larsson A."/>
            <person name="Li F.W."/>
            <person name="Perroud P.F."/>
            <person name="Phillips J."/>
            <person name="Ranjan P."/>
            <person name="Rokshar D.S."/>
            <person name="Rothfels C.J."/>
            <person name="Schneider L."/>
            <person name="Shu S."/>
            <person name="Stevenson D.W."/>
            <person name="Thummler F."/>
            <person name="Tillich M."/>
            <person name="Villarreal Aguilar J.C."/>
            <person name="Widiez T."/>
            <person name="Wong G.K."/>
            <person name="Wymore A."/>
            <person name="Zhang Y."/>
            <person name="Zimmer A.D."/>
            <person name="Quatrano R.S."/>
            <person name="Mayer K.F.X."/>
            <person name="Goodstein D."/>
            <person name="Casacuberta J.M."/>
            <person name="Vandepoele K."/>
            <person name="Reski R."/>
            <person name="Cuming A.C."/>
            <person name="Tuskan G.A."/>
            <person name="Maumus F."/>
            <person name="Salse J."/>
            <person name="Schmutz J."/>
            <person name="Rensing S.A."/>
        </authorList>
    </citation>
    <scope>NUCLEOTIDE SEQUENCE [LARGE SCALE GENOMIC DNA]</scope>
    <source>
        <strain evidence="3 4">cv. Gransden 2004</strain>
    </source>
</reference>
<gene>
    <name evidence="2" type="ORF">PHYPA_005724</name>
</gene>
<dbReference type="InParanoid" id="A0A2K1KM29"/>
<protein>
    <submittedName>
        <fullName evidence="2 3">Uncharacterized protein</fullName>
    </submittedName>
</protein>